<dbReference type="GO" id="GO:0004842">
    <property type="term" value="F:ubiquitin-protein transferase activity"/>
    <property type="evidence" value="ECO:0007669"/>
    <property type="project" value="InterPro"/>
</dbReference>
<evidence type="ECO:0000259" key="1">
    <source>
        <dbReference type="PROSITE" id="PS51698"/>
    </source>
</evidence>
<evidence type="ECO:0000313" key="3">
    <source>
        <dbReference type="Proteomes" id="UP000654075"/>
    </source>
</evidence>
<keyword evidence="3" id="KW-1185">Reference proteome</keyword>
<reference evidence="2" key="1">
    <citation type="submission" date="2021-02" db="EMBL/GenBank/DDBJ databases">
        <authorList>
            <person name="Dougan E. K."/>
            <person name="Rhodes N."/>
            <person name="Thang M."/>
            <person name="Chan C."/>
        </authorList>
    </citation>
    <scope>NUCLEOTIDE SEQUENCE</scope>
</reference>
<dbReference type="InterPro" id="IPR003613">
    <property type="entry name" value="Ubox_domain"/>
</dbReference>
<dbReference type="PANTHER" id="PTHR46573">
    <property type="entry name" value="WD REPEAT, SAM AND U-BOX DOMAIN-CONTAINING PROTEIN 1"/>
    <property type="match status" value="1"/>
</dbReference>
<feature type="domain" description="U-box" evidence="1">
    <location>
        <begin position="38"/>
        <end position="118"/>
    </location>
</feature>
<dbReference type="CDD" id="cd16655">
    <property type="entry name" value="RING-Ubox_WDSUB1-like"/>
    <property type="match status" value="1"/>
</dbReference>
<organism evidence="2 3">
    <name type="scientific">Polarella glacialis</name>
    <name type="common">Dinoflagellate</name>
    <dbReference type="NCBI Taxonomy" id="89957"/>
    <lineage>
        <taxon>Eukaryota</taxon>
        <taxon>Sar</taxon>
        <taxon>Alveolata</taxon>
        <taxon>Dinophyceae</taxon>
        <taxon>Suessiales</taxon>
        <taxon>Suessiaceae</taxon>
        <taxon>Polarella</taxon>
    </lineage>
</organism>
<dbReference type="Proteomes" id="UP000654075">
    <property type="component" value="Unassembled WGS sequence"/>
</dbReference>
<dbReference type="Gene3D" id="3.30.40.10">
    <property type="entry name" value="Zinc/RING finger domain, C3HC4 (zinc finger)"/>
    <property type="match status" value="1"/>
</dbReference>
<sequence>MASPPRCSSAPPRDILPRGSVEVTAPKVTEKRREVLYDLVSECICPISQALMVDPVIAADGHTYDRAQIEAWLRRQAEEGHDPPTSPQTRAPLQDARLLPNLALRRTIERLIDSERVDAQIVSDWREARKEMVRHSANAARDRSLANAPIGTNIMLPVRLAAPANCILDADGDFLVDVHAANCTQGVGVVSRMVASSASSGRLLLRALSSRRLLRALLGEQFLEEPCIAQFLDDSSNSVPPAPLPEDVLIARVFRQREVPADGVSQHEDMFQVVAHTIKRLASVPNGMPESVRAEWQVLDRELRQRQRRRTWKVLREMFEYKSFTVKAIVEGVDDKGDFTLSFPSLDSATSSSDNAGAVISTCDKATTAQVPADFIGPGGAVAGASQALQRTSIFATGNDIFGSTRTTHLFRPVQRSRLFGSIDADEGSDLASDVELSTL</sequence>
<accession>A0A813GZK6</accession>
<dbReference type="EMBL" id="CAJNNV010029943">
    <property type="protein sequence ID" value="CAE8630752.1"/>
    <property type="molecule type" value="Genomic_DNA"/>
</dbReference>
<dbReference type="GO" id="GO:0016567">
    <property type="term" value="P:protein ubiquitination"/>
    <property type="evidence" value="ECO:0007669"/>
    <property type="project" value="InterPro"/>
</dbReference>
<dbReference type="OrthoDB" id="629492at2759"/>
<dbReference type="SUPFAM" id="SSF57850">
    <property type="entry name" value="RING/U-box"/>
    <property type="match status" value="1"/>
</dbReference>
<dbReference type="Pfam" id="PF04564">
    <property type="entry name" value="U-box"/>
    <property type="match status" value="1"/>
</dbReference>
<gene>
    <name evidence="2" type="ORF">PGLA1383_LOCUS46979</name>
</gene>
<dbReference type="SMART" id="SM00504">
    <property type="entry name" value="Ubox"/>
    <property type="match status" value="1"/>
</dbReference>
<dbReference type="PROSITE" id="PS51698">
    <property type="entry name" value="U_BOX"/>
    <property type="match status" value="1"/>
</dbReference>
<evidence type="ECO:0000313" key="2">
    <source>
        <dbReference type="EMBL" id="CAE8630752.1"/>
    </source>
</evidence>
<feature type="non-terminal residue" evidence="2">
    <location>
        <position position="1"/>
    </location>
</feature>
<dbReference type="InterPro" id="IPR013083">
    <property type="entry name" value="Znf_RING/FYVE/PHD"/>
</dbReference>
<dbReference type="AlphaFoldDB" id="A0A813GZK6"/>
<protein>
    <recommendedName>
        <fullName evidence="1">U-box domain-containing protein</fullName>
    </recommendedName>
</protein>
<name>A0A813GZK6_POLGL</name>
<proteinExistence type="predicted"/>
<dbReference type="PANTHER" id="PTHR46573:SF1">
    <property type="entry name" value="WD REPEAT, SAM AND U-BOX DOMAIN-CONTAINING PROTEIN 1"/>
    <property type="match status" value="1"/>
</dbReference>
<dbReference type="InterPro" id="IPR052085">
    <property type="entry name" value="WD-SAM-U-box"/>
</dbReference>
<comment type="caution">
    <text evidence="2">The sequence shown here is derived from an EMBL/GenBank/DDBJ whole genome shotgun (WGS) entry which is preliminary data.</text>
</comment>